<organism evidence="1 2">
    <name type="scientific">Rhododendron molle</name>
    <name type="common">Chinese azalea</name>
    <name type="synonym">Azalea mollis</name>
    <dbReference type="NCBI Taxonomy" id="49168"/>
    <lineage>
        <taxon>Eukaryota</taxon>
        <taxon>Viridiplantae</taxon>
        <taxon>Streptophyta</taxon>
        <taxon>Embryophyta</taxon>
        <taxon>Tracheophyta</taxon>
        <taxon>Spermatophyta</taxon>
        <taxon>Magnoliopsida</taxon>
        <taxon>eudicotyledons</taxon>
        <taxon>Gunneridae</taxon>
        <taxon>Pentapetalae</taxon>
        <taxon>asterids</taxon>
        <taxon>Ericales</taxon>
        <taxon>Ericaceae</taxon>
        <taxon>Ericoideae</taxon>
        <taxon>Rhodoreae</taxon>
        <taxon>Rhododendron</taxon>
    </lineage>
</organism>
<proteinExistence type="predicted"/>
<name>A0ACC0NSK8_RHOML</name>
<protein>
    <submittedName>
        <fullName evidence="1">Uncharacterized protein</fullName>
    </submittedName>
</protein>
<dbReference type="EMBL" id="CM046392">
    <property type="protein sequence ID" value="KAI8555844.1"/>
    <property type="molecule type" value="Genomic_DNA"/>
</dbReference>
<comment type="caution">
    <text evidence="1">The sequence shown here is derived from an EMBL/GenBank/DDBJ whole genome shotgun (WGS) entry which is preliminary data.</text>
</comment>
<reference evidence="1" key="1">
    <citation type="submission" date="2022-02" db="EMBL/GenBank/DDBJ databases">
        <title>Plant Genome Project.</title>
        <authorList>
            <person name="Zhang R.-G."/>
        </authorList>
    </citation>
    <scope>NUCLEOTIDE SEQUENCE</scope>
    <source>
        <strain evidence="1">AT1</strain>
    </source>
</reference>
<keyword evidence="2" id="KW-1185">Reference proteome</keyword>
<gene>
    <name evidence="1" type="ORF">RHMOL_Rhmol05G0205600</name>
</gene>
<sequence>MISIFGVLSDRDLCGDVSLSLCSSPSQLNYFLKLKWILLLCKYGSYSLVVKVIEGYQFEDLIGSISNKWNGLVSMRLLYSVCDHLKILLENDDDFRTMKDLAAAYGARCVVVSVEDGNCRVSSRFEIDESSRSNGNGGVTSSSHSEIIEVPLEKFCPLS</sequence>
<dbReference type="Proteomes" id="UP001062846">
    <property type="component" value="Chromosome 5"/>
</dbReference>
<evidence type="ECO:0000313" key="2">
    <source>
        <dbReference type="Proteomes" id="UP001062846"/>
    </source>
</evidence>
<evidence type="ECO:0000313" key="1">
    <source>
        <dbReference type="EMBL" id="KAI8555844.1"/>
    </source>
</evidence>
<accession>A0ACC0NSK8</accession>